<gene>
    <name evidence="2" type="ORF">CRG98_016372</name>
</gene>
<comment type="caution">
    <text evidence="2">The sequence shown here is derived from an EMBL/GenBank/DDBJ whole genome shotgun (WGS) entry which is preliminary data.</text>
</comment>
<evidence type="ECO:0000313" key="3">
    <source>
        <dbReference type="Proteomes" id="UP000233551"/>
    </source>
</evidence>
<organism evidence="2 3">
    <name type="scientific">Punica granatum</name>
    <name type="common">Pomegranate</name>
    <dbReference type="NCBI Taxonomy" id="22663"/>
    <lineage>
        <taxon>Eukaryota</taxon>
        <taxon>Viridiplantae</taxon>
        <taxon>Streptophyta</taxon>
        <taxon>Embryophyta</taxon>
        <taxon>Tracheophyta</taxon>
        <taxon>Spermatophyta</taxon>
        <taxon>Magnoliopsida</taxon>
        <taxon>eudicotyledons</taxon>
        <taxon>Gunneridae</taxon>
        <taxon>Pentapetalae</taxon>
        <taxon>rosids</taxon>
        <taxon>malvids</taxon>
        <taxon>Myrtales</taxon>
        <taxon>Lythraceae</taxon>
        <taxon>Punica</taxon>
    </lineage>
</organism>
<dbReference type="Proteomes" id="UP000233551">
    <property type="component" value="Unassembled WGS sequence"/>
</dbReference>
<evidence type="ECO:0000256" key="1">
    <source>
        <dbReference type="SAM" id="MobiDB-lite"/>
    </source>
</evidence>
<feature type="region of interest" description="Disordered" evidence="1">
    <location>
        <begin position="1"/>
        <end position="24"/>
    </location>
</feature>
<name>A0A2I0K3R5_PUNGR</name>
<dbReference type="AlphaFoldDB" id="A0A2I0K3R5"/>
<protein>
    <submittedName>
        <fullName evidence="2">Uncharacterized protein</fullName>
    </submittedName>
</protein>
<keyword evidence="3" id="KW-1185">Reference proteome</keyword>
<proteinExistence type="predicted"/>
<evidence type="ECO:0000313" key="2">
    <source>
        <dbReference type="EMBL" id="PKI63187.1"/>
    </source>
</evidence>
<reference evidence="2 3" key="1">
    <citation type="submission" date="2017-11" db="EMBL/GenBank/DDBJ databases">
        <title>De-novo sequencing of pomegranate (Punica granatum L.) genome.</title>
        <authorList>
            <person name="Akparov Z."/>
            <person name="Amiraslanov A."/>
            <person name="Hajiyeva S."/>
            <person name="Abbasov M."/>
            <person name="Kaur K."/>
            <person name="Hamwieh A."/>
            <person name="Solovyev V."/>
            <person name="Salamov A."/>
            <person name="Braich B."/>
            <person name="Kosarev P."/>
            <person name="Mahmoud A."/>
            <person name="Hajiyev E."/>
            <person name="Babayeva S."/>
            <person name="Izzatullayeva V."/>
            <person name="Mammadov A."/>
            <person name="Mammadov A."/>
            <person name="Sharifova S."/>
            <person name="Ojaghi J."/>
            <person name="Eynullazada K."/>
            <person name="Bayramov B."/>
            <person name="Abdulazimova A."/>
            <person name="Shahmuradov I."/>
        </authorList>
    </citation>
    <scope>NUCLEOTIDE SEQUENCE [LARGE SCALE GENOMIC DNA]</scope>
    <source>
        <strain evidence="3">cv. AG2017</strain>
        <tissue evidence="2">Leaf</tissue>
    </source>
</reference>
<accession>A0A2I0K3R5</accession>
<dbReference type="EMBL" id="PGOL01000900">
    <property type="protein sequence ID" value="PKI63187.1"/>
    <property type="molecule type" value="Genomic_DNA"/>
</dbReference>
<sequence>MRTKIDEGPAGASRQPRPPRQSGLSSITLLEGLRAGGEPPTESGPLSPLSLFFVQKTREGGRGPTRPRAPPSTLDLSGEVVELGPCWLAGSLQSGRAPVLHLRFF</sequence>